<sequence length="121" mass="12573">LTTRPACRLSLVLCLSSPRESLLSVTVLDGQSLGVLPSLFASSESGSHATAAVSGSMYSAIVVVPGVPEVGTPMHILARRGSEVLDVLSGLTLPIKPKPHGQYRPPPLRSILSPGGSFYLP</sequence>
<dbReference type="EMBL" id="BKCJ011035917">
    <property type="protein sequence ID" value="GFC72002.1"/>
    <property type="molecule type" value="Genomic_DNA"/>
</dbReference>
<gene>
    <name evidence="1" type="ORF">Tci_843972</name>
</gene>
<evidence type="ECO:0000313" key="1">
    <source>
        <dbReference type="EMBL" id="GFC72002.1"/>
    </source>
</evidence>
<comment type="caution">
    <text evidence="1">The sequence shown here is derived from an EMBL/GenBank/DDBJ whole genome shotgun (WGS) entry which is preliminary data.</text>
</comment>
<organism evidence="1">
    <name type="scientific">Tanacetum cinerariifolium</name>
    <name type="common">Dalmatian daisy</name>
    <name type="synonym">Chrysanthemum cinerariifolium</name>
    <dbReference type="NCBI Taxonomy" id="118510"/>
    <lineage>
        <taxon>Eukaryota</taxon>
        <taxon>Viridiplantae</taxon>
        <taxon>Streptophyta</taxon>
        <taxon>Embryophyta</taxon>
        <taxon>Tracheophyta</taxon>
        <taxon>Spermatophyta</taxon>
        <taxon>Magnoliopsida</taxon>
        <taxon>eudicotyledons</taxon>
        <taxon>Gunneridae</taxon>
        <taxon>Pentapetalae</taxon>
        <taxon>asterids</taxon>
        <taxon>campanulids</taxon>
        <taxon>Asterales</taxon>
        <taxon>Asteraceae</taxon>
        <taxon>Asteroideae</taxon>
        <taxon>Anthemideae</taxon>
        <taxon>Anthemidinae</taxon>
        <taxon>Tanacetum</taxon>
    </lineage>
</organism>
<accession>A0A699QRT6</accession>
<name>A0A699QRT6_TANCI</name>
<proteinExistence type="predicted"/>
<protein>
    <submittedName>
        <fullName evidence="1">Uncharacterized protein</fullName>
    </submittedName>
</protein>
<dbReference type="AlphaFoldDB" id="A0A699QRT6"/>
<feature type="non-terminal residue" evidence="1">
    <location>
        <position position="1"/>
    </location>
</feature>
<reference evidence="1" key="1">
    <citation type="journal article" date="2019" name="Sci. Rep.">
        <title>Draft genome of Tanacetum cinerariifolium, the natural source of mosquito coil.</title>
        <authorList>
            <person name="Yamashiro T."/>
            <person name="Shiraishi A."/>
            <person name="Satake H."/>
            <person name="Nakayama K."/>
        </authorList>
    </citation>
    <scope>NUCLEOTIDE SEQUENCE</scope>
</reference>